<evidence type="ECO:0000313" key="7">
    <source>
        <dbReference type="EMBL" id="GAI02345.1"/>
    </source>
</evidence>
<dbReference type="GO" id="GO:0003824">
    <property type="term" value="F:catalytic activity"/>
    <property type="evidence" value="ECO:0007669"/>
    <property type="project" value="InterPro"/>
</dbReference>
<evidence type="ECO:0000256" key="4">
    <source>
        <dbReference type="ARBA" id="ARBA00023004"/>
    </source>
</evidence>
<gene>
    <name evidence="7" type="ORF">S06H3_20777</name>
</gene>
<proteinExistence type="predicted"/>
<accession>X1LIZ7</accession>
<dbReference type="SFLD" id="SFLDS00029">
    <property type="entry name" value="Radical_SAM"/>
    <property type="match status" value="1"/>
</dbReference>
<evidence type="ECO:0000256" key="5">
    <source>
        <dbReference type="ARBA" id="ARBA00023014"/>
    </source>
</evidence>
<comment type="cofactor">
    <cofactor evidence="1">
        <name>[4Fe-4S] cluster</name>
        <dbReference type="ChEBI" id="CHEBI:49883"/>
    </cofactor>
</comment>
<dbReference type="EMBL" id="BARV01010810">
    <property type="protein sequence ID" value="GAI02345.1"/>
    <property type="molecule type" value="Genomic_DNA"/>
</dbReference>
<dbReference type="SUPFAM" id="SSF102114">
    <property type="entry name" value="Radical SAM enzymes"/>
    <property type="match status" value="1"/>
</dbReference>
<protein>
    <recommendedName>
        <fullName evidence="6">Radical SAM core domain-containing protein</fullName>
    </recommendedName>
</protein>
<comment type="caution">
    <text evidence="7">The sequence shown here is derived from an EMBL/GenBank/DDBJ whole genome shotgun (WGS) entry which is preliminary data.</text>
</comment>
<dbReference type="PANTHER" id="PTHR43409:SF7">
    <property type="entry name" value="BLL1977 PROTEIN"/>
    <property type="match status" value="1"/>
</dbReference>
<dbReference type="SFLD" id="SFLDG01082">
    <property type="entry name" value="B12-binding_domain_containing"/>
    <property type="match status" value="1"/>
</dbReference>
<reference evidence="7" key="1">
    <citation type="journal article" date="2014" name="Front. Microbiol.">
        <title>High frequency of phylogenetically diverse reductive dehalogenase-homologous genes in deep subseafloor sedimentary metagenomes.</title>
        <authorList>
            <person name="Kawai M."/>
            <person name="Futagami T."/>
            <person name="Toyoda A."/>
            <person name="Takaki Y."/>
            <person name="Nishi S."/>
            <person name="Hori S."/>
            <person name="Arai W."/>
            <person name="Tsubouchi T."/>
            <person name="Morono Y."/>
            <person name="Uchiyama I."/>
            <person name="Ito T."/>
            <person name="Fujiyama A."/>
            <person name="Inagaki F."/>
            <person name="Takami H."/>
        </authorList>
    </citation>
    <scope>NUCLEOTIDE SEQUENCE</scope>
    <source>
        <strain evidence="7">Expedition CK06-06</strain>
    </source>
</reference>
<evidence type="ECO:0000259" key="6">
    <source>
        <dbReference type="Pfam" id="PF04055"/>
    </source>
</evidence>
<dbReference type="Gene3D" id="3.80.30.20">
    <property type="entry name" value="tm_1862 like domain"/>
    <property type="match status" value="1"/>
</dbReference>
<dbReference type="GO" id="GO:0051536">
    <property type="term" value="F:iron-sulfur cluster binding"/>
    <property type="evidence" value="ECO:0007669"/>
    <property type="project" value="UniProtKB-KW"/>
</dbReference>
<dbReference type="GO" id="GO:0046872">
    <property type="term" value="F:metal ion binding"/>
    <property type="evidence" value="ECO:0007669"/>
    <property type="project" value="UniProtKB-KW"/>
</dbReference>
<dbReference type="InterPro" id="IPR051198">
    <property type="entry name" value="BchE-like"/>
</dbReference>
<dbReference type="InterPro" id="IPR058240">
    <property type="entry name" value="rSAM_sf"/>
</dbReference>
<keyword evidence="3" id="KW-0479">Metal-binding</keyword>
<feature type="domain" description="Radical SAM core" evidence="6">
    <location>
        <begin position="36"/>
        <end position="177"/>
    </location>
</feature>
<evidence type="ECO:0000256" key="2">
    <source>
        <dbReference type="ARBA" id="ARBA00022691"/>
    </source>
</evidence>
<evidence type="ECO:0000256" key="3">
    <source>
        <dbReference type="ARBA" id="ARBA00022723"/>
    </source>
</evidence>
<dbReference type="AlphaFoldDB" id="X1LIZ7"/>
<evidence type="ECO:0000256" key="1">
    <source>
        <dbReference type="ARBA" id="ARBA00001966"/>
    </source>
</evidence>
<keyword evidence="2" id="KW-0949">S-adenosyl-L-methionine</keyword>
<dbReference type="InterPro" id="IPR007197">
    <property type="entry name" value="rSAM"/>
</dbReference>
<dbReference type="PANTHER" id="PTHR43409">
    <property type="entry name" value="ANAEROBIC MAGNESIUM-PROTOPORPHYRIN IX MONOMETHYL ESTER CYCLASE-RELATED"/>
    <property type="match status" value="1"/>
</dbReference>
<feature type="non-terminal residue" evidence="7">
    <location>
        <position position="1"/>
    </location>
</feature>
<keyword evidence="4" id="KW-0408">Iron</keyword>
<dbReference type="InterPro" id="IPR023404">
    <property type="entry name" value="rSAM_horseshoe"/>
</dbReference>
<dbReference type="Pfam" id="PF04055">
    <property type="entry name" value="Radical_SAM"/>
    <property type="match status" value="1"/>
</dbReference>
<name>X1LIZ7_9ZZZZ</name>
<sequence length="208" mass="23706">VSHYGNVVGSVIRYRDLLSYLPFKDWLRYPITAVFTCRGCTESCVICGGSAAAFRGYLNRKKVVFRPLQSVARDVKQIERFSNGPIFILGDIRQPGEDYAYELLRLLEKNGIKNQFILELLSPATKDFLNQVSRSCPNFCLEISPESHDPEIRKAAGRHYSNEDLERTLGDALNAGYLLILPSQYTAGERNSEHHYQGRRNQPMVFLK</sequence>
<organism evidence="7">
    <name type="scientific">marine sediment metagenome</name>
    <dbReference type="NCBI Taxonomy" id="412755"/>
    <lineage>
        <taxon>unclassified sequences</taxon>
        <taxon>metagenomes</taxon>
        <taxon>ecological metagenomes</taxon>
    </lineage>
</organism>
<keyword evidence="5" id="KW-0411">Iron-sulfur</keyword>